<organism evidence="8 9">
    <name type="scientific">Chelativorans petroleitrophicus</name>
    <dbReference type="NCBI Taxonomy" id="2975484"/>
    <lineage>
        <taxon>Bacteria</taxon>
        <taxon>Pseudomonadati</taxon>
        <taxon>Pseudomonadota</taxon>
        <taxon>Alphaproteobacteria</taxon>
        <taxon>Hyphomicrobiales</taxon>
        <taxon>Phyllobacteriaceae</taxon>
        <taxon>Chelativorans</taxon>
    </lineage>
</organism>
<comment type="function">
    <text evidence="6">Has immunoglobulin-binding and hemagglutination properties, and can bind to mannose. Essential for virulence. May be involved in LPS biosynthesis or polysaccharide transport.</text>
</comment>
<evidence type="ECO:0000256" key="7">
    <source>
        <dbReference type="SAM" id="SignalP"/>
    </source>
</evidence>
<dbReference type="EMBL" id="JAODNV010000023">
    <property type="protein sequence ID" value="MCT8992018.1"/>
    <property type="molecule type" value="Genomic_DNA"/>
</dbReference>
<evidence type="ECO:0000256" key="3">
    <source>
        <dbReference type="ARBA" id="ARBA00020552"/>
    </source>
</evidence>
<keyword evidence="5" id="KW-0430">Lectin</keyword>
<keyword evidence="4" id="KW-0472">Membrane</keyword>
<feature type="chain" id="PRO_5040931205" description="Lectin-like protein BA14k" evidence="7">
    <location>
        <begin position="28"/>
        <end position="150"/>
    </location>
</feature>
<evidence type="ECO:0000313" key="9">
    <source>
        <dbReference type="Proteomes" id="UP001149009"/>
    </source>
</evidence>
<keyword evidence="4" id="KW-1003">Cell membrane</keyword>
<comment type="caution">
    <text evidence="8">The sequence shown here is derived from an EMBL/GenBank/DDBJ whole genome shotgun (WGS) entry which is preliminary data.</text>
</comment>
<dbReference type="InterPro" id="IPR012413">
    <property type="entry name" value="BA14K"/>
</dbReference>
<evidence type="ECO:0000256" key="1">
    <source>
        <dbReference type="ARBA" id="ARBA00004167"/>
    </source>
</evidence>
<proteinExistence type="inferred from homology"/>
<evidence type="ECO:0000256" key="6">
    <source>
        <dbReference type="ARBA" id="ARBA00025321"/>
    </source>
</evidence>
<keyword evidence="7" id="KW-0732">Signal</keyword>
<name>A0A9X3B7P2_9HYPH</name>
<evidence type="ECO:0000256" key="4">
    <source>
        <dbReference type="ARBA" id="ARBA00022475"/>
    </source>
</evidence>
<feature type="signal peptide" evidence="7">
    <location>
        <begin position="1"/>
        <end position="27"/>
    </location>
</feature>
<keyword evidence="9" id="KW-1185">Reference proteome</keyword>
<dbReference type="GO" id="GO:0016020">
    <property type="term" value="C:membrane"/>
    <property type="evidence" value="ECO:0007669"/>
    <property type="project" value="UniProtKB-SubCell"/>
</dbReference>
<dbReference type="RefSeq" id="WP_261516971.1">
    <property type="nucleotide sequence ID" value="NZ_JAODNV010000023.1"/>
</dbReference>
<accession>A0A9X3B7P2</accession>
<protein>
    <recommendedName>
        <fullName evidence="3">Lectin-like protein BA14k</fullName>
    </recommendedName>
</protein>
<comment type="subcellular location">
    <subcellularLocation>
        <location evidence="1">Membrane</location>
        <topology evidence="1">Single-pass membrane protein</topology>
    </subcellularLocation>
</comment>
<gene>
    <name evidence="8" type="ORF">NYR54_17285</name>
</gene>
<reference evidence="8" key="1">
    <citation type="submission" date="2022-08" db="EMBL/GenBank/DDBJ databases">
        <title>Chelativorans sichuanense sp. nov., a paraffin oil-degrading bacterium isolated from a mixture of oil-based drill cuttings and paddy soil.</title>
        <authorList>
            <person name="Yu J."/>
            <person name="Liu H."/>
            <person name="Chen Q."/>
        </authorList>
    </citation>
    <scope>NUCLEOTIDE SEQUENCE</scope>
    <source>
        <strain evidence="8">SCAU 2101</strain>
    </source>
</reference>
<dbReference type="GO" id="GO:0030246">
    <property type="term" value="F:carbohydrate binding"/>
    <property type="evidence" value="ECO:0007669"/>
    <property type="project" value="UniProtKB-KW"/>
</dbReference>
<dbReference type="Proteomes" id="UP001149009">
    <property type="component" value="Unassembled WGS sequence"/>
</dbReference>
<dbReference type="Pfam" id="PF07886">
    <property type="entry name" value="BA14K"/>
    <property type="match status" value="1"/>
</dbReference>
<evidence type="ECO:0000256" key="2">
    <source>
        <dbReference type="ARBA" id="ARBA00010270"/>
    </source>
</evidence>
<evidence type="ECO:0000256" key="5">
    <source>
        <dbReference type="ARBA" id="ARBA00022734"/>
    </source>
</evidence>
<evidence type="ECO:0000313" key="8">
    <source>
        <dbReference type="EMBL" id="MCT8992018.1"/>
    </source>
</evidence>
<dbReference type="AlphaFoldDB" id="A0A9X3B7P2"/>
<sequence length="150" mass="17548">MKHTFSMLTISGLMALGMAVWAPPSQASAIAGSGVAKTLETVVTSDASKVERVNHRRRHWHRRHFHPHHRHHLRPRTGFYFEFGTGRPPVIVHPPYYAPPRVHVRPRYAGPLPVAHVRWCYSRYRSYRDWDNTFQPYNGPRKQCRSPYWG</sequence>
<comment type="similarity">
    <text evidence="2">Belongs to the BA14k family.</text>
</comment>